<feature type="domain" description="HTH luxR-type" evidence="1">
    <location>
        <begin position="775"/>
        <end position="839"/>
    </location>
</feature>
<evidence type="ECO:0000259" key="1">
    <source>
        <dbReference type="PROSITE" id="PS50043"/>
    </source>
</evidence>
<dbReference type="InterPro" id="IPR000792">
    <property type="entry name" value="Tscrpt_reg_LuxR_C"/>
</dbReference>
<dbReference type="InterPro" id="IPR041664">
    <property type="entry name" value="AAA_16"/>
</dbReference>
<dbReference type="Gene3D" id="3.40.50.300">
    <property type="entry name" value="P-loop containing nucleotide triphosphate hydrolases"/>
    <property type="match status" value="1"/>
</dbReference>
<protein>
    <submittedName>
        <fullName evidence="2">LuxR family transcriptional regulator</fullName>
    </submittedName>
</protein>
<name>A0A6F8XUE0_9ACTN</name>
<reference evidence="2 3" key="1">
    <citation type="submission" date="2020-03" db="EMBL/GenBank/DDBJ databases">
        <title>Whole genome shotgun sequence of Phytohabitans flavus NBRC 107702.</title>
        <authorList>
            <person name="Komaki H."/>
            <person name="Tamura T."/>
        </authorList>
    </citation>
    <scope>NUCLEOTIDE SEQUENCE [LARGE SCALE GENOMIC DNA]</scope>
    <source>
        <strain evidence="2 3">NBRC 107702</strain>
    </source>
</reference>
<dbReference type="SUPFAM" id="SSF46894">
    <property type="entry name" value="C-terminal effector domain of the bipartite response regulators"/>
    <property type="match status" value="1"/>
</dbReference>
<sequence length="841" mass="86878">MRMWPFEGREGELAAIVSAFRGSDVNAVTVTAPAGMGKTRLAREAAGALSEARTAWIGATRAGAAFPFGALAPSLPEDEPATGPLNTILAAARQAGGWGGRGGVVVVVDDAHLLDEGSATVVAHLAAHRLGFVIMTVRSGEPLADVLGRLGEDAGAQRIDLPPLPATAIDRLIAHERPAGLDARERRRLHRVAQGNPLALYELLRGARPGGLTDLIMSRLSALDPGTRHAVELVACGEPLPVSMLERLAGPDAAIAAEDAGLIVAGRSGARAQARLGHPLYGEVLRATTSPSRAAVVYGELAGALLGTPLRRREDPLRAALWQVEAGAVSRADIVREGARKAIGHEDLALAERLARAARSAAPGDEADRLLAEILAFRGQAADAARLLTAPEPGPAADRVEWAITRADALYWSSGDIDGALATLDAAGGHPTAEASRSWLLCFDGRCAEAARTAAGVLGGPDAEPRAIIWATTAGAAAAGFLGRGADAEAIAGRGATVAAAHTATVPWGPVEVRIGACLAHLAGGSPRAAEALTAEGYRQALGGGAAMMVSGWALYGGLVALARGHLDAAERLLAEAQPDFAADNTFRLHRCALAARAAAKALGGDRAAATRHLAEADALAHPTNRLFAPWVETWRAWTSYAAGDLPAATGAAVRAADLARECGMPAVEALALYDVARLGGRPDLDRLAAIDHDTGRLVTGAARALVARDGATGLEAAAHGFAERGYDLHAAEVYTAAAYRHHRHGRPAHADLATASAAELTARCPGAATPLLRRNRFTGRLTQRERQILLLAAEHTSAQIAEQLGLALATVNNNLARAYNKLGIGSRDELRTLLAGGQPG</sequence>
<dbReference type="AlphaFoldDB" id="A0A6F8XUE0"/>
<evidence type="ECO:0000313" key="3">
    <source>
        <dbReference type="Proteomes" id="UP000502508"/>
    </source>
</evidence>
<dbReference type="Gene3D" id="1.10.10.10">
    <property type="entry name" value="Winged helix-like DNA-binding domain superfamily/Winged helix DNA-binding domain"/>
    <property type="match status" value="1"/>
</dbReference>
<dbReference type="EMBL" id="AP022870">
    <property type="protein sequence ID" value="BCB77446.1"/>
    <property type="molecule type" value="Genomic_DNA"/>
</dbReference>
<accession>A0A6F8XUE0</accession>
<dbReference type="Proteomes" id="UP000502508">
    <property type="component" value="Chromosome"/>
</dbReference>
<dbReference type="PROSITE" id="PS50043">
    <property type="entry name" value="HTH_LUXR_2"/>
    <property type="match status" value="1"/>
</dbReference>
<reference evidence="2 3" key="2">
    <citation type="submission" date="2020-03" db="EMBL/GenBank/DDBJ databases">
        <authorList>
            <person name="Ichikawa N."/>
            <person name="Kimura A."/>
            <person name="Kitahashi Y."/>
            <person name="Uohara A."/>
        </authorList>
    </citation>
    <scope>NUCLEOTIDE SEQUENCE [LARGE SCALE GENOMIC DNA]</scope>
    <source>
        <strain evidence="2 3">NBRC 107702</strain>
    </source>
</reference>
<dbReference type="SMART" id="SM00421">
    <property type="entry name" value="HTH_LUXR"/>
    <property type="match status" value="1"/>
</dbReference>
<keyword evidence="3" id="KW-1185">Reference proteome</keyword>
<dbReference type="InterPro" id="IPR036388">
    <property type="entry name" value="WH-like_DNA-bd_sf"/>
</dbReference>
<dbReference type="Pfam" id="PF13191">
    <property type="entry name" value="AAA_16"/>
    <property type="match status" value="1"/>
</dbReference>
<evidence type="ECO:0000313" key="2">
    <source>
        <dbReference type="EMBL" id="BCB77446.1"/>
    </source>
</evidence>
<proteinExistence type="predicted"/>
<dbReference type="CDD" id="cd06170">
    <property type="entry name" value="LuxR_C_like"/>
    <property type="match status" value="1"/>
</dbReference>
<dbReference type="Pfam" id="PF00196">
    <property type="entry name" value="GerE"/>
    <property type="match status" value="1"/>
</dbReference>
<dbReference type="InterPro" id="IPR016032">
    <property type="entry name" value="Sig_transdc_resp-reg_C-effctor"/>
</dbReference>
<dbReference type="SUPFAM" id="SSF52540">
    <property type="entry name" value="P-loop containing nucleoside triphosphate hydrolases"/>
    <property type="match status" value="1"/>
</dbReference>
<dbReference type="GO" id="GO:0003677">
    <property type="term" value="F:DNA binding"/>
    <property type="evidence" value="ECO:0007669"/>
    <property type="project" value="InterPro"/>
</dbReference>
<gene>
    <name evidence="2" type="ORF">Pflav_038560</name>
</gene>
<organism evidence="2 3">
    <name type="scientific">Phytohabitans flavus</name>
    <dbReference type="NCBI Taxonomy" id="1076124"/>
    <lineage>
        <taxon>Bacteria</taxon>
        <taxon>Bacillati</taxon>
        <taxon>Actinomycetota</taxon>
        <taxon>Actinomycetes</taxon>
        <taxon>Micromonosporales</taxon>
        <taxon>Micromonosporaceae</taxon>
    </lineage>
</organism>
<dbReference type="InterPro" id="IPR027417">
    <property type="entry name" value="P-loop_NTPase"/>
</dbReference>
<dbReference type="RefSeq" id="WP_173037221.1">
    <property type="nucleotide sequence ID" value="NZ_AP022870.1"/>
</dbReference>
<dbReference type="GO" id="GO:0006355">
    <property type="term" value="P:regulation of DNA-templated transcription"/>
    <property type="evidence" value="ECO:0007669"/>
    <property type="project" value="InterPro"/>
</dbReference>
<dbReference type="KEGG" id="pfla:Pflav_038560"/>